<dbReference type="eggNOG" id="ENOG502R1ZI">
    <property type="taxonomic scope" value="Eukaryota"/>
</dbReference>
<dbReference type="HOGENOM" id="CLU_1511173_0_0_1"/>
<proteinExistence type="predicted"/>
<dbReference type="OMA" id="NSAHFAW"/>
<evidence type="ECO:0000313" key="1">
    <source>
        <dbReference type="EMBL" id="CCA69112.1"/>
    </source>
</evidence>
<gene>
    <name evidence="1" type="ORF">PIIN_03012</name>
</gene>
<dbReference type="EMBL" id="CAFZ01000047">
    <property type="protein sequence ID" value="CCA69112.1"/>
    <property type="molecule type" value="Genomic_DNA"/>
</dbReference>
<accession>G4TCR3</accession>
<organism evidence="1 2">
    <name type="scientific">Serendipita indica (strain DSM 11827)</name>
    <name type="common">Root endophyte fungus</name>
    <name type="synonym">Piriformospora indica</name>
    <dbReference type="NCBI Taxonomy" id="1109443"/>
    <lineage>
        <taxon>Eukaryota</taxon>
        <taxon>Fungi</taxon>
        <taxon>Dikarya</taxon>
        <taxon>Basidiomycota</taxon>
        <taxon>Agaricomycotina</taxon>
        <taxon>Agaricomycetes</taxon>
        <taxon>Sebacinales</taxon>
        <taxon>Serendipitaceae</taxon>
        <taxon>Serendipita</taxon>
    </lineage>
</organism>
<dbReference type="AlphaFoldDB" id="G4TCR3"/>
<dbReference type="OrthoDB" id="3195967at2759"/>
<reference evidence="1 2" key="1">
    <citation type="journal article" date="2011" name="PLoS Pathog.">
        <title>Endophytic Life Strategies Decoded by Genome and Transcriptome Analyses of the Mutualistic Root Symbiont Piriformospora indica.</title>
        <authorList>
            <person name="Zuccaro A."/>
            <person name="Lahrmann U."/>
            <person name="Guldener U."/>
            <person name="Langen G."/>
            <person name="Pfiffi S."/>
            <person name="Biedenkopf D."/>
            <person name="Wong P."/>
            <person name="Samans B."/>
            <person name="Grimm C."/>
            <person name="Basiewicz M."/>
            <person name="Murat C."/>
            <person name="Martin F."/>
            <person name="Kogel K.H."/>
        </authorList>
    </citation>
    <scope>NUCLEOTIDE SEQUENCE [LARGE SCALE GENOMIC DNA]</scope>
    <source>
        <strain evidence="1 2">DSM 11827</strain>
    </source>
</reference>
<comment type="caution">
    <text evidence="1">The sequence shown here is derived from an EMBL/GenBank/DDBJ whole genome shotgun (WGS) entry which is preliminary data.</text>
</comment>
<evidence type="ECO:0000313" key="2">
    <source>
        <dbReference type="Proteomes" id="UP000007148"/>
    </source>
</evidence>
<protein>
    <submittedName>
        <fullName evidence="1">Uncharacterized protein</fullName>
    </submittedName>
</protein>
<dbReference type="InParanoid" id="G4TCR3"/>
<name>G4TCR3_SERID</name>
<keyword evidence="2" id="KW-1185">Reference proteome</keyword>
<dbReference type="Proteomes" id="UP000007148">
    <property type="component" value="Unassembled WGS sequence"/>
</dbReference>
<sequence>MSVNAQSVSQVLSSADESVSIRGETLTIRRVYMWANNMPGLNSNPQSSGHNITVHIRRQSESALTDDAPKVLKLHVVQTSSLNDLTSFASNLDSTRYFSWDGPQLQGLTAQESLDESAAIEHKFVLTRPRGWRGFDDEIEIQAWKGPTWAGGRDFVALVEFEGGKVLRTDVQSADVVY</sequence>